<feature type="non-terminal residue" evidence="1">
    <location>
        <position position="1"/>
    </location>
</feature>
<dbReference type="Proteomes" id="UP000499080">
    <property type="component" value="Unassembled WGS sequence"/>
</dbReference>
<name>A0A4Y2VQI1_ARAVE</name>
<protein>
    <submittedName>
        <fullName evidence="1">Uncharacterized protein</fullName>
    </submittedName>
</protein>
<evidence type="ECO:0000313" key="1">
    <source>
        <dbReference type="EMBL" id="GBO25997.1"/>
    </source>
</evidence>
<dbReference type="OrthoDB" id="6471390at2759"/>
<sequence>RHCSHCPDTELSANHIFGSPAVLRAWQSVCLFFAEELYSHKIVQIAKTVLYTHGFI</sequence>
<gene>
    <name evidence="1" type="ORF">AVEN_57973_1</name>
</gene>
<comment type="caution">
    <text evidence="1">The sequence shown here is derived from an EMBL/GenBank/DDBJ whole genome shotgun (WGS) entry which is preliminary data.</text>
</comment>
<accession>A0A4Y2VQI1</accession>
<dbReference type="AlphaFoldDB" id="A0A4Y2VQI1"/>
<keyword evidence="2" id="KW-1185">Reference proteome</keyword>
<evidence type="ECO:0000313" key="2">
    <source>
        <dbReference type="Proteomes" id="UP000499080"/>
    </source>
</evidence>
<dbReference type="EMBL" id="BGPR01049005">
    <property type="protein sequence ID" value="GBO25997.1"/>
    <property type="molecule type" value="Genomic_DNA"/>
</dbReference>
<organism evidence="1 2">
    <name type="scientific">Araneus ventricosus</name>
    <name type="common">Orbweaver spider</name>
    <name type="synonym">Epeira ventricosa</name>
    <dbReference type="NCBI Taxonomy" id="182803"/>
    <lineage>
        <taxon>Eukaryota</taxon>
        <taxon>Metazoa</taxon>
        <taxon>Ecdysozoa</taxon>
        <taxon>Arthropoda</taxon>
        <taxon>Chelicerata</taxon>
        <taxon>Arachnida</taxon>
        <taxon>Araneae</taxon>
        <taxon>Araneomorphae</taxon>
        <taxon>Entelegynae</taxon>
        <taxon>Araneoidea</taxon>
        <taxon>Araneidae</taxon>
        <taxon>Araneus</taxon>
    </lineage>
</organism>
<reference evidence="1 2" key="1">
    <citation type="journal article" date="2019" name="Sci. Rep.">
        <title>Orb-weaving spider Araneus ventricosus genome elucidates the spidroin gene catalogue.</title>
        <authorList>
            <person name="Kono N."/>
            <person name="Nakamura H."/>
            <person name="Ohtoshi R."/>
            <person name="Moran D.A.P."/>
            <person name="Shinohara A."/>
            <person name="Yoshida Y."/>
            <person name="Fujiwara M."/>
            <person name="Mori M."/>
            <person name="Tomita M."/>
            <person name="Arakawa K."/>
        </authorList>
    </citation>
    <scope>NUCLEOTIDE SEQUENCE [LARGE SCALE GENOMIC DNA]</scope>
</reference>
<proteinExistence type="predicted"/>